<evidence type="ECO:0000313" key="2">
    <source>
        <dbReference type="EMBL" id="GBB85327.1"/>
    </source>
</evidence>
<sequence length="1759" mass="209468">MQLKINHPNDIVFEWIYYNQFNDIKVISKNDLYVATWVNGPLCYDSSEDKYVRKSKRVALKRLENSQNVTRFLFNLKKYLAFKIRGISQDPNTNSYMIVFGDECFEKCCAECGATYTNMQYKWCKPCQINNLKNNFVNWTSKDKTIDNFIQETQLKVDYPTDIIFEWIPYDRFVHIRKRGRNNLAIWKNGPLSFFWKWIRKFDETVALIYLDNPKEINEFLDEVKKYLTLKINIYGISQDPYTRDYIVVIKCSEECCVKYSEMYSQHIWCKQCQINYLRRNFKSWTKNEKINNFIQEIQLEIKQPTDSVFEWIPYDQFNNFKKIDEDNFSAVYSANWKDGPLIWNLAKYTRDSNKAITLILMYKLIKVDDFLIKVKKYMNRNIYFGICGISQNPYTEDYIIICTNFNHFTKYCWKCAEIYASITYKWCKSCQKNFLKENFNNWTSGDEKIDNFIQEMQLKINHPTDVVYEWIPYNQFCYVEDIGKDDFAIVHSATWKDGPLHWNSIKYTRDPDKKVTLIYINNSQNIADDFLIKVKKYMNRNIYFGICGISQNPYTEDYIIVCTNFDHFTKCCLKCAEIYTSTIYEWCKSCQISFLKESFNNWTSGDEKIDNFIQEMQLKINHPTDVVYEWIPYKQFYCVEEIGKDNFATVHSATWKDGPLHWNSIKYTRDPDKKVTLIYINNSQNIADDFLIKVKIYMNRNKYFGICGISQNPYTEDYIIICTNYNHFTKYCLKCAEIYTSTTYKWCKSCQMSSLKENFNNWTSGDEKIDNFIQEMQLKINHPTDVVYEWILYNKFNDIEVISGDNFATIYLATLKNGILSYDLTKNEYIRKTEKVTLKYLVNTQNTIYKFLNSKIKDCCTNGYNDFKIYGLSQAPNTKDYIIVYNYEYYKNYYSEQSCLKCENLYSYIQYKWCKPCIISFLKENFTNYICNDEKILNLIQEMQSKIVYPTDMIFEWIPYNQFNNIKTIYTGHLYLATWKDGPLFYDSNKYIRKSKRVVIKCLNDSQNINEILNNEEVKIYGISRNIHTKNYIIVFDIEYFESYTQKYCVKCDEIYTYIQHMWCKPCEMSCLRDTISIKFGENEKIDKFVYEMQLRIKYPFDIVFEWIPYDQFNDIKEISKGNFTTICLAIWKNGPLYWKKMQYTRNLNKKVILKHIHNSQNTINGFLDEMKYITSNDVFKIYGISQNPYTKNYIIVLDNNLEKYCVKCNKMYSDVQYKWCRTCKINFLIEDFINWTSGNETIDNFIQEMQLKISYYNDIILEWVAYNQLYNIKEISKDYFSTICSGMWKDKAILVKYLHNSQNSVNEFLNEVKAYSIYLDSNKPKIYGISQNPNTKNYIMILHSKSLEYCVKCNKMYTFTEYEWCKVCQTNYLKDNLAKWTSKNEKIDNFIQEMQLKINHPNDIVFEWIPYNGFNNIKEIGKGGFATVYSGIWKDGPLYYNQNEKQYTRNPNKIVALKFLFNLQNSVSDDFLNEVREYSIIKKSNILNIYGISQDPNTNNYIIVLDYAEGGNFDNWMNKNYKNFYWLRKLNILLNIINGLKEIHQREMVHCDFHTGNILFLRNDIGDLGNDILISDMGLCGKVGNIDNISETKIYGVMPYISPEVLRGKPYSQAADIYSFGMIMYFAATEKQPFANRAHDKLLALDICNGIRPKINEPEAPKCYIDLMKKCWDSNPNNRPNAIEIEELIRSFYSSCNPILGRRNHFKAAEEYRKLHLNSFEKNKQTTHSQAIYTSRLLNPIIKDISKNHSDCFDCAI</sequence>
<dbReference type="Pfam" id="PF07714">
    <property type="entry name" value="PK_Tyr_Ser-Thr"/>
    <property type="match status" value="1"/>
</dbReference>
<dbReference type="Gene3D" id="1.10.510.10">
    <property type="entry name" value="Transferase(Phosphotransferase) domain 1"/>
    <property type="match status" value="1"/>
</dbReference>
<dbReference type="InterPro" id="IPR051681">
    <property type="entry name" value="Ser/Thr_Kinases-Pseudokinases"/>
</dbReference>
<protein>
    <recommendedName>
        <fullName evidence="1">Protein kinase domain-containing protein</fullName>
    </recommendedName>
</protein>
<comment type="caution">
    <text evidence="2">The sequence shown here is derived from an EMBL/GenBank/DDBJ whole genome shotgun (WGS) entry which is preliminary data.</text>
</comment>
<proteinExistence type="predicted"/>
<evidence type="ECO:0000259" key="1">
    <source>
        <dbReference type="PROSITE" id="PS50011"/>
    </source>
</evidence>
<dbReference type="GO" id="GO:0005524">
    <property type="term" value="F:ATP binding"/>
    <property type="evidence" value="ECO:0007669"/>
    <property type="project" value="InterPro"/>
</dbReference>
<dbReference type="InterPro" id="IPR011009">
    <property type="entry name" value="Kinase-like_dom_sf"/>
</dbReference>
<dbReference type="PANTHER" id="PTHR44329">
    <property type="entry name" value="SERINE/THREONINE-PROTEIN KINASE TNNI3K-RELATED"/>
    <property type="match status" value="1"/>
</dbReference>
<feature type="domain" description="Protein kinase" evidence="1">
    <location>
        <begin position="1416"/>
        <end position="1695"/>
    </location>
</feature>
<keyword evidence="3" id="KW-1185">Reference proteome</keyword>
<gene>
    <name evidence="2" type="ORF">RclHR1_01190003</name>
</gene>
<name>A0A2Z6Q5J7_9GLOM</name>
<reference evidence="2 3" key="1">
    <citation type="submission" date="2017-11" db="EMBL/GenBank/DDBJ databases">
        <title>The genome of Rhizophagus clarus HR1 reveals common genetic basis of auxotrophy among arbuscular mycorrhizal fungi.</title>
        <authorList>
            <person name="Kobayashi Y."/>
        </authorList>
    </citation>
    <scope>NUCLEOTIDE SEQUENCE [LARGE SCALE GENOMIC DNA]</scope>
    <source>
        <strain evidence="2 3">HR1</strain>
    </source>
</reference>
<dbReference type="GO" id="GO:0004674">
    <property type="term" value="F:protein serine/threonine kinase activity"/>
    <property type="evidence" value="ECO:0007669"/>
    <property type="project" value="TreeGrafter"/>
</dbReference>
<dbReference type="EMBL" id="BEXD01000213">
    <property type="protein sequence ID" value="GBB85327.1"/>
    <property type="molecule type" value="Genomic_DNA"/>
</dbReference>
<evidence type="ECO:0000313" key="3">
    <source>
        <dbReference type="Proteomes" id="UP000247702"/>
    </source>
</evidence>
<dbReference type="Proteomes" id="UP000247702">
    <property type="component" value="Unassembled WGS sequence"/>
</dbReference>
<organism evidence="2 3">
    <name type="scientific">Rhizophagus clarus</name>
    <dbReference type="NCBI Taxonomy" id="94130"/>
    <lineage>
        <taxon>Eukaryota</taxon>
        <taxon>Fungi</taxon>
        <taxon>Fungi incertae sedis</taxon>
        <taxon>Mucoromycota</taxon>
        <taxon>Glomeromycotina</taxon>
        <taxon>Glomeromycetes</taxon>
        <taxon>Glomerales</taxon>
        <taxon>Glomeraceae</taxon>
        <taxon>Rhizophagus</taxon>
    </lineage>
</organism>
<accession>A0A2Z6Q5J7</accession>
<dbReference type="PANTHER" id="PTHR44329:SF289">
    <property type="entry name" value="SERINE_THREONINE-PROTEIN KINASE VIK"/>
    <property type="match status" value="1"/>
</dbReference>
<dbReference type="InterPro" id="IPR000719">
    <property type="entry name" value="Prot_kinase_dom"/>
</dbReference>
<dbReference type="SUPFAM" id="SSF56112">
    <property type="entry name" value="Protein kinase-like (PK-like)"/>
    <property type="match status" value="2"/>
</dbReference>
<dbReference type="InterPro" id="IPR001245">
    <property type="entry name" value="Ser-Thr/Tyr_kinase_cat_dom"/>
</dbReference>
<dbReference type="PROSITE" id="PS50011">
    <property type="entry name" value="PROTEIN_KINASE_DOM"/>
    <property type="match status" value="1"/>
</dbReference>